<comment type="function">
    <text evidence="7">Binds to the 23S rRNA.</text>
</comment>
<comment type="caution">
    <text evidence="11">The sequence shown here is derived from an EMBL/GenBank/DDBJ whole genome shotgun (WGS) entry which is preliminary data.</text>
</comment>
<dbReference type="InterPro" id="IPR009027">
    <property type="entry name" value="Ribosomal_bL9/RNase_H1_N"/>
</dbReference>
<evidence type="ECO:0000256" key="4">
    <source>
        <dbReference type="ARBA" id="ARBA00022980"/>
    </source>
</evidence>
<dbReference type="Proteomes" id="UP001205748">
    <property type="component" value="Unassembled WGS sequence"/>
</dbReference>
<organism evidence="11 12">
    <name type="scientific">Irregularibacter muris</name>
    <dbReference type="NCBI Taxonomy" id="1796619"/>
    <lineage>
        <taxon>Bacteria</taxon>
        <taxon>Bacillati</taxon>
        <taxon>Bacillota</taxon>
        <taxon>Clostridia</taxon>
        <taxon>Eubacteriales</taxon>
        <taxon>Eubacteriaceae</taxon>
        <taxon>Irregularibacter</taxon>
    </lineage>
</organism>
<evidence type="ECO:0000256" key="1">
    <source>
        <dbReference type="ARBA" id="ARBA00010605"/>
    </source>
</evidence>
<dbReference type="GO" id="GO:0003735">
    <property type="term" value="F:structural constituent of ribosome"/>
    <property type="evidence" value="ECO:0007669"/>
    <property type="project" value="InterPro"/>
</dbReference>
<keyword evidence="12" id="KW-1185">Reference proteome</keyword>
<dbReference type="PANTHER" id="PTHR21368">
    <property type="entry name" value="50S RIBOSOMAL PROTEIN L9"/>
    <property type="match status" value="1"/>
</dbReference>
<sequence length="149" mass="16459">MKVILKQDIKGLGKKGEIVNASDGYARNYLLPKGLVVEASQGNITKVKEQKKAAEIRKKREVEEAQALADKISKTTIVIQERAGEDGRLFGSVTSKDIAQVLQSQKKIKVDKRKISLAEPIRYVGNINVEVKVYPDITGNLTVKVEAQN</sequence>
<gene>
    <name evidence="7 11" type="primary">rplI</name>
    <name evidence="11" type="ORF">NSA47_09775</name>
</gene>
<dbReference type="InterPro" id="IPR036791">
    <property type="entry name" value="Ribosomal_bL9_C_sf"/>
</dbReference>
<keyword evidence="8" id="KW-0175">Coiled coil</keyword>
<name>A0AAE3HGY2_9FIRM</name>
<dbReference type="Pfam" id="PF01281">
    <property type="entry name" value="Ribosomal_L9_N"/>
    <property type="match status" value="1"/>
</dbReference>
<dbReference type="EMBL" id="JANKAS010000008">
    <property type="protein sequence ID" value="MCR1899274.1"/>
    <property type="molecule type" value="Genomic_DNA"/>
</dbReference>
<keyword evidence="3 7" id="KW-0694">RNA-binding</keyword>
<dbReference type="RefSeq" id="WP_257531449.1">
    <property type="nucleotide sequence ID" value="NZ_JANKAS010000008.1"/>
</dbReference>
<evidence type="ECO:0000259" key="9">
    <source>
        <dbReference type="Pfam" id="PF01281"/>
    </source>
</evidence>
<dbReference type="Gene3D" id="3.10.430.100">
    <property type="entry name" value="Ribosomal protein L9, C-terminal domain"/>
    <property type="match status" value="1"/>
</dbReference>
<reference evidence="11" key="1">
    <citation type="submission" date="2022-07" db="EMBL/GenBank/DDBJ databases">
        <title>Enhanced cultured diversity of the mouse gut microbiota enables custom-made synthetic communities.</title>
        <authorList>
            <person name="Afrizal A."/>
        </authorList>
    </citation>
    <scope>NUCLEOTIDE SEQUENCE</scope>
    <source>
        <strain evidence="11">DSM 28593</strain>
    </source>
</reference>
<feature type="coiled-coil region" evidence="8">
    <location>
        <begin position="37"/>
        <end position="71"/>
    </location>
</feature>
<dbReference type="GO" id="GO:1990904">
    <property type="term" value="C:ribonucleoprotein complex"/>
    <property type="evidence" value="ECO:0007669"/>
    <property type="project" value="UniProtKB-KW"/>
</dbReference>
<dbReference type="InterPro" id="IPR020069">
    <property type="entry name" value="Ribosomal_bL9_C"/>
</dbReference>
<dbReference type="Pfam" id="PF03948">
    <property type="entry name" value="Ribosomal_L9_C"/>
    <property type="match status" value="1"/>
</dbReference>
<dbReference type="InterPro" id="IPR036935">
    <property type="entry name" value="Ribosomal_bL9_N_sf"/>
</dbReference>
<evidence type="ECO:0000313" key="12">
    <source>
        <dbReference type="Proteomes" id="UP001205748"/>
    </source>
</evidence>
<dbReference type="InterPro" id="IPR020070">
    <property type="entry name" value="Ribosomal_bL9_N"/>
</dbReference>
<dbReference type="AlphaFoldDB" id="A0AAE3HGY2"/>
<comment type="similarity">
    <text evidence="1 7">Belongs to the bacterial ribosomal protein bL9 family.</text>
</comment>
<feature type="domain" description="Large ribosomal subunit protein bL9 C-terminal" evidence="10">
    <location>
        <begin position="63"/>
        <end position="147"/>
    </location>
</feature>
<dbReference type="SUPFAM" id="SSF55658">
    <property type="entry name" value="L9 N-domain-like"/>
    <property type="match status" value="1"/>
</dbReference>
<keyword evidence="2 7" id="KW-0699">rRNA-binding</keyword>
<accession>A0AAE3HGY2</accession>
<dbReference type="InterPro" id="IPR000244">
    <property type="entry name" value="Ribosomal_bL9"/>
</dbReference>
<dbReference type="InterPro" id="IPR020594">
    <property type="entry name" value="Ribosomal_bL9_bac/chp"/>
</dbReference>
<evidence type="ECO:0000256" key="2">
    <source>
        <dbReference type="ARBA" id="ARBA00022730"/>
    </source>
</evidence>
<dbReference type="GO" id="GO:0005840">
    <property type="term" value="C:ribosome"/>
    <property type="evidence" value="ECO:0007669"/>
    <property type="project" value="UniProtKB-KW"/>
</dbReference>
<evidence type="ECO:0000256" key="8">
    <source>
        <dbReference type="SAM" id="Coils"/>
    </source>
</evidence>
<evidence type="ECO:0000256" key="7">
    <source>
        <dbReference type="HAMAP-Rule" id="MF_00503"/>
    </source>
</evidence>
<evidence type="ECO:0000259" key="10">
    <source>
        <dbReference type="Pfam" id="PF03948"/>
    </source>
</evidence>
<dbReference type="HAMAP" id="MF_00503">
    <property type="entry name" value="Ribosomal_bL9"/>
    <property type="match status" value="1"/>
</dbReference>
<proteinExistence type="inferred from homology"/>
<evidence type="ECO:0000256" key="3">
    <source>
        <dbReference type="ARBA" id="ARBA00022884"/>
    </source>
</evidence>
<evidence type="ECO:0000256" key="6">
    <source>
        <dbReference type="ARBA" id="ARBA00035292"/>
    </source>
</evidence>
<keyword evidence="4 7" id="KW-0689">Ribosomal protein</keyword>
<evidence type="ECO:0000313" key="11">
    <source>
        <dbReference type="EMBL" id="MCR1899274.1"/>
    </source>
</evidence>
<feature type="domain" description="Ribosomal protein L9" evidence="9">
    <location>
        <begin position="1"/>
        <end position="46"/>
    </location>
</feature>
<dbReference type="SUPFAM" id="SSF55653">
    <property type="entry name" value="Ribosomal protein L9 C-domain"/>
    <property type="match status" value="1"/>
</dbReference>
<dbReference type="GO" id="GO:0006412">
    <property type="term" value="P:translation"/>
    <property type="evidence" value="ECO:0007669"/>
    <property type="project" value="UniProtKB-UniRule"/>
</dbReference>
<dbReference type="Gene3D" id="3.40.5.10">
    <property type="entry name" value="Ribosomal protein L9, N-terminal domain"/>
    <property type="match status" value="1"/>
</dbReference>
<dbReference type="NCBIfam" id="TIGR00158">
    <property type="entry name" value="L9"/>
    <property type="match status" value="1"/>
</dbReference>
<evidence type="ECO:0000256" key="5">
    <source>
        <dbReference type="ARBA" id="ARBA00023274"/>
    </source>
</evidence>
<keyword evidence="5 7" id="KW-0687">Ribonucleoprotein</keyword>
<dbReference type="GO" id="GO:0019843">
    <property type="term" value="F:rRNA binding"/>
    <property type="evidence" value="ECO:0007669"/>
    <property type="project" value="UniProtKB-UniRule"/>
</dbReference>
<protein>
    <recommendedName>
        <fullName evidence="6 7">Large ribosomal subunit protein bL9</fullName>
    </recommendedName>
</protein>